<comment type="caution">
    <text evidence="2">The sequence shown here is derived from an EMBL/GenBank/DDBJ whole genome shotgun (WGS) entry which is preliminary data.</text>
</comment>
<dbReference type="InterPro" id="IPR039564">
    <property type="entry name" value="Peptidase_C39-like"/>
</dbReference>
<name>A0A0G1SHL7_9BACT</name>
<feature type="domain" description="Peptidase C39-like" evidence="1">
    <location>
        <begin position="5"/>
        <end position="110"/>
    </location>
</feature>
<organism evidence="2 3">
    <name type="scientific">Candidatus Amesbacteria bacterium GW2011_GWA1_47_20</name>
    <dbReference type="NCBI Taxonomy" id="1618354"/>
    <lineage>
        <taxon>Bacteria</taxon>
        <taxon>Candidatus Amesiibacteriota</taxon>
    </lineage>
</organism>
<evidence type="ECO:0000313" key="2">
    <source>
        <dbReference type="EMBL" id="KKU68929.1"/>
    </source>
</evidence>
<sequence length="165" mass="19304">GKDTKGHPKEYHPGLLGKITGSTLGREYWVNVLKSYGIKAEAKTGEELTDVKKLETLRKILADNRPVMLAIANAYNSQGRYIPVRRFFVGHWITLWGYDDREQTFHVYDSCVPKERYDKAIQIGNTKRTYKQVLRDWEGSLLSFRTLRGFEKYHYIEITLKDNWS</sequence>
<evidence type="ECO:0000259" key="1">
    <source>
        <dbReference type="Pfam" id="PF13529"/>
    </source>
</evidence>
<feature type="non-terminal residue" evidence="2">
    <location>
        <position position="1"/>
    </location>
</feature>
<protein>
    <recommendedName>
        <fullName evidence="1">Peptidase C39-like domain-containing protein</fullName>
    </recommendedName>
</protein>
<proteinExistence type="predicted"/>
<dbReference type="Pfam" id="PF13529">
    <property type="entry name" value="Peptidase_C39_2"/>
    <property type="match status" value="1"/>
</dbReference>
<evidence type="ECO:0000313" key="3">
    <source>
        <dbReference type="Proteomes" id="UP000034565"/>
    </source>
</evidence>
<dbReference type="Proteomes" id="UP000034565">
    <property type="component" value="Unassembled WGS sequence"/>
</dbReference>
<accession>A0A0G1SHL7</accession>
<reference evidence="2 3" key="1">
    <citation type="journal article" date="2015" name="Nature">
        <title>rRNA introns, odd ribosomes, and small enigmatic genomes across a large radiation of phyla.</title>
        <authorList>
            <person name="Brown C.T."/>
            <person name="Hug L.A."/>
            <person name="Thomas B.C."/>
            <person name="Sharon I."/>
            <person name="Castelle C.J."/>
            <person name="Singh A."/>
            <person name="Wilkins M.J."/>
            <person name="Williams K.H."/>
            <person name="Banfield J.F."/>
        </authorList>
    </citation>
    <scope>NUCLEOTIDE SEQUENCE [LARGE SCALE GENOMIC DNA]</scope>
</reference>
<dbReference type="EMBL" id="LCOA01000017">
    <property type="protein sequence ID" value="KKU68929.1"/>
    <property type="molecule type" value="Genomic_DNA"/>
</dbReference>
<dbReference type="Gene3D" id="3.90.70.10">
    <property type="entry name" value="Cysteine proteinases"/>
    <property type="match status" value="1"/>
</dbReference>
<dbReference type="AlphaFoldDB" id="A0A0G1SHL7"/>
<gene>
    <name evidence="2" type="ORF">UX92_C0017G0036</name>
</gene>